<feature type="domain" description="DUF4440" evidence="1">
    <location>
        <begin position="31"/>
        <end position="123"/>
    </location>
</feature>
<dbReference type="OrthoDB" id="7375616at2"/>
<dbReference type="Gene3D" id="3.10.450.50">
    <property type="match status" value="1"/>
</dbReference>
<proteinExistence type="predicted"/>
<reference evidence="2 3" key="1">
    <citation type="submission" date="2016-12" db="EMBL/GenBank/DDBJ databases">
        <title>Amycolatopsis keratiniphila subsp. keratiniphila genome sequencing and assembly.</title>
        <authorList>
            <person name="Mayilraj S."/>
            <person name="Kaur N."/>
        </authorList>
    </citation>
    <scope>NUCLEOTIDE SEQUENCE [LARGE SCALE GENOMIC DNA]</scope>
    <source>
        <strain evidence="2 3">DSM 44409</strain>
    </source>
</reference>
<dbReference type="SUPFAM" id="SSF54427">
    <property type="entry name" value="NTF2-like"/>
    <property type="match status" value="1"/>
</dbReference>
<dbReference type="InterPro" id="IPR027843">
    <property type="entry name" value="DUF4440"/>
</dbReference>
<dbReference type="Proteomes" id="UP000076660">
    <property type="component" value="Unassembled WGS sequence"/>
</dbReference>
<evidence type="ECO:0000259" key="1">
    <source>
        <dbReference type="Pfam" id="PF14534"/>
    </source>
</evidence>
<gene>
    <name evidence="2" type="ORF">AVR91_0239525</name>
</gene>
<evidence type="ECO:0000313" key="2">
    <source>
        <dbReference type="EMBL" id="ONF62442.1"/>
    </source>
</evidence>
<comment type="caution">
    <text evidence="2">The sequence shown here is derived from an EMBL/GenBank/DDBJ whole genome shotgun (WGS) entry which is preliminary data.</text>
</comment>
<organism evidence="2 3">
    <name type="scientific">Amycolatopsis keratiniphila subsp. keratiniphila</name>
    <dbReference type="NCBI Taxonomy" id="227715"/>
    <lineage>
        <taxon>Bacteria</taxon>
        <taxon>Bacillati</taxon>
        <taxon>Actinomycetota</taxon>
        <taxon>Actinomycetes</taxon>
        <taxon>Pseudonocardiales</taxon>
        <taxon>Pseudonocardiaceae</taxon>
        <taxon>Amycolatopsis</taxon>
        <taxon>Amycolatopsis japonica group</taxon>
    </lineage>
</organism>
<evidence type="ECO:0000313" key="3">
    <source>
        <dbReference type="Proteomes" id="UP000076660"/>
    </source>
</evidence>
<name>A0A1W2LIK8_9PSEU</name>
<accession>A0A1W2LIK8</accession>
<dbReference type="AlphaFoldDB" id="A0A1W2LIK8"/>
<sequence length="135" mass="14623">MTCFAVRFAVRMTHSPSVPLTTDPAEHPFVFQAAFNTGSAEILDTVYEPDAVFVRRDGVRVTGADRRAANGGIMALGQPIEVTPRQVHVAGDLALLIVDWSIEGHLAATATDVARRGEDGFWRYVIDNPFGIATP</sequence>
<protein>
    <submittedName>
        <fullName evidence="2">DUF4440 domain-containing protein</fullName>
    </submittedName>
</protein>
<dbReference type="EMBL" id="LQMT02000042">
    <property type="protein sequence ID" value="ONF62442.1"/>
    <property type="molecule type" value="Genomic_DNA"/>
</dbReference>
<dbReference type="Pfam" id="PF14534">
    <property type="entry name" value="DUF4440"/>
    <property type="match status" value="1"/>
</dbReference>
<dbReference type="InterPro" id="IPR032710">
    <property type="entry name" value="NTF2-like_dom_sf"/>
</dbReference>